<name>A0A553IIR4_ACHLA</name>
<keyword evidence="1 4" id="KW-0808">Transferase</keyword>
<dbReference type="PANTHER" id="PTHR42681:SF1">
    <property type="entry name" value="MALONYL-COA-ACYL CARRIER PROTEIN TRANSACYLASE, MITOCHONDRIAL"/>
    <property type="match status" value="1"/>
</dbReference>
<protein>
    <recommendedName>
        <fullName evidence="4">Malonyl CoA-acyl carrier protein transacylase</fullName>
        <ecNumber evidence="4">2.3.1.39</ecNumber>
    </recommendedName>
</protein>
<dbReference type="InterPro" id="IPR014043">
    <property type="entry name" value="Acyl_transferase_dom"/>
</dbReference>
<feature type="domain" description="Malonyl-CoA:ACP transacylase (MAT)" evidence="6">
    <location>
        <begin position="6"/>
        <end position="297"/>
    </location>
</feature>
<evidence type="ECO:0000256" key="4">
    <source>
        <dbReference type="PIRNR" id="PIRNR000446"/>
    </source>
</evidence>
<reference evidence="7 8" key="1">
    <citation type="submission" date="2019-07" db="EMBL/GenBank/DDBJ databases">
        <title>Genome sequence of Acholeplasma laidlawii strain with increased resistance to erythromycin.</title>
        <authorList>
            <person name="Medvedeva E.S."/>
            <person name="Baranova N.B."/>
            <person name="Siniagina M.N."/>
            <person name="Mouzykantov A."/>
            <person name="Chernova O.A."/>
            <person name="Chernov V.M."/>
        </authorList>
    </citation>
    <scope>NUCLEOTIDE SEQUENCE [LARGE SCALE GENOMIC DNA]</scope>
    <source>
        <strain evidence="7 8">PG8REry</strain>
    </source>
</reference>
<dbReference type="Pfam" id="PF00698">
    <property type="entry name" value="Acyl_transf_1"/>
    <property type="match status" value="1"/>
</dbReference>
<proteinExistence type="inferred from homology"/>
<evidence type="ECO:0000256" key="1">
    <source>
        <dbReference type="ARBA" id="ARBA00022679"/>
    </source>
</evidence>
<comment type="caution">
    <text evidence="7">The sequence shown here is derived from an EMBL/GenBank/DDBJ whole genome shotgun (WGS) entry which is preliminary data.</text>
</comment>
<gene>
    <name evidence="7" type="ORF">FNV44_03320</name>
</gene>
<dbReference type="SUPFAM" id="SSF55048">
    <property type="entry name" value="Probable ACP-binding domain of malonyl-CoA ACP transacylase"/>
    <property type="match status" value="1"/>
</dbReference>
<feature type="active site" evidence="5">
    <location>
        <position position="88"/>
    </location>
</feature>
<dbReference type="PIRSF" id="PIRSF000446">
    <property type="entry name" value="Mct"/>
    <property type="match status" value="1"/>
</dbReference>
<evidence type="ECO:0000256" key="3">
    <source>
        <dbReference type="ARBA" id="ARBA00048462"/>
    </source>
</evidence>
<dbReference type="SMART" id="SM00827">
    <property type="entry name" value="PKS_AT"/>
    <property type="match status" value="1"/>
</dbReference>
<dbReference type="RefSeq" id="WP_143215680.1">
    <property type="nucleotide sequence ID" value="NZ_JACAOE010000001.1"/>
</dbReference>
<dbReference type="InterPro" id="IPR016035">
    <property type="entry name" value="Acyl_Trfase/lysoPLipase"/>
</dbReference>
<evidence type="ECO:0000259" key="6">
    <source>
        <dbReference type="SMART" id="SM00827"/>
    </source>
</evidence>
<evidence type="ECO:0000256" key="2">
    <source>
        <dbReference type="ARBA" id="ARBA00023315"/>
    </source>
</evidence>
<dbReference type="GO" id="GO:0005829">
    <property type="term" value="C:cytosol"/>
    <property type="evidence" value="ECO:0007669"/>
    <property type="project" value="TreeGrafter"/>
</dbReference>
<dbReference type="GO" id="GO:0004314">
    <property type="term" value="F:[acyl-carrier-protein] S-malonyltransferase activity"/>
    <property type="evidence" value="ECO:0007669"/>
    <property type="project" value="UniProtKB-EC"/>
</dbReference>
<sequence length="306" mass="33925">MKTAILFSGQGAQYVNMGLDFIENVPELKHKLESYAAILDLDILSHLKDETKINDTRYTQPLMVVVEMLIHDYLVSQGLKIDGYAGFSLGEFAGLYAAGFYEAENILKIINMRAKLMQEASTLNPGAMAAILSLSDDVVEAICKEVSTPNDLVVAANYNSDGQLVISGSKKAVQLAVDLAKEKGARRAMMLNVSGAFHSPYMKDAGSSLKLYAENFKLHDSHKVLYANTTAMPLKKEDVLNEIYEQIANPVYFKQTIQHMVKDGFERFIEVGPGQVLSSLVKKISPESKIYNVSKFEDIKNLEEIL</sequence>
<comment type="similarity">
    <text evidence="4">Belongs to the fabD family.</text>
</comment>
<evidence type="ECO:0000313" key="7">
    <source>
        <dbReference type="EMBL" id="TRY00088.1"/>
    </source>
</evidence>
<evidence type="ECO:0000313" key="8">
    <source>
        <dbReference type="Proteomes" id="UP000315938"/>
    </source>
</evidence>
<comment type="catalytic activity">
    <reaction evidence="3 4">
        <text>holo-[ACP] + malonyl-CoA = malonyl-[ACP] + CoA</text>
        <dbReference type="Rhea" id="RHEA:41792"/>
        <dbReference type="Rhea" id="RHEA-COMP:9623"/>
        <dbReference type="Rhea" id="RHEA-COMP:9685"/>
        <dbReference type="ChEBI" id="CHEBI:57287"/>
        <dbReference type="ChEBI" id="CHEBI:57384"/>
        <dbReference type="ChEBI" id="CHEBI:64479"/>
        <dbReference type="ChEBI" id="CHEBI:78449"/>
        <dbReference type="EC" id="2.3.1.39"/>
    </reaction>
</comment>
<dbReference type="Gene3D" id="3.40.366.10">
    <property type="entry name" value="Malonyl-Coenzyme A Acyl Carrier Protein, domain 2"/>
    <property type="match status" value="1"/>
</dbReference>
<dbReference type="Proteomes" id="UP000315938">
    <property type="component" value="Unassembled WGS sequence"/>
</dbReference>
<feature type="active site" evidence="5">
    <location>
        <position position="198"/>
    </location>
</feature>
<evidence type="ECO:0000256" key="5">
    <source>
        <dbReference type="PIRSR" id="PIRSR000446-1"/>
    </source>
</evidence>
<dbReference type="InterPro" id="IPR016036">
    <property type="entry name" value="Malonyl_transacylase_ACP-bd"/>
</dbReference>
<dbReference type="InterPro" id="IPR050858">
    <property type="entry name" value="Mal-CoA-ACP_Trans/PKS_FabD"/>
</dbReference>
<organism evidence="7 8">
    <name type="scientific">Acholeplasma laidlawii</name>
    <dbReference type="NCBI Taxonomy" id="2148"/>
    <lineage>
        <taxon>Bacteria</taxon>
        <taxon>Bacillati</taxon>
        <taxon>Mycoplasmatota</taxon>
        <taxon>Mollicutes</taxon>
        <taxon>Acholeplasmatales</taxon>
        <taxon>Acholeplasmataceae</taxon>
        <taxon>Acholeplasma</taxon>
    </lineage>
</organism>
<dbReference type="AlphaFoldDB" id="A0A553IIR4"/>
<keyword evidence="2 4" id="KW-0012">Acyltransferase</keyword>
<dbReference type="EC" id="2.3.1.39" evidence="4"/>
<dbReference type="EMBL" id="VKID01000001">
    <property type="protein sequence ID" value="TRY00088.1"/>
    <property type="molecule type" value="Genomic_DNA"/>
</dbReference>
<dbReference type="PANTHER" id="PTHR42681">
    <property type="entry name" value="MALONYL-COA-ACYL CARRIER PROTEIN TRANSACYLASE, MITOCHONDRIAL"/>
    <property type="match status" value="1"/>
</dbReference>
<dbReference type="Gene3D" id="3.30.70.250">
    <property type="entry name" value="Malonyl-CoA ACP transacylase, ACP-binding"/>
    <property type="match status" value="1"/>
</dbReference>
<dbReference type="InterPro" id="IPR024925">
    <property type="entry name" value="Malonyl_CoA-ACP_transAc"/>
</dbReference>
<accession>A0A553IIR4</accession>
<dbReference type="SUPFAM" id="SSF52151">
    <property type="entry name" value="FabD/lysophospholipase-like"/>
    <property type="match status" value="1"/>
</dbReference>
<dbReference type="GO" id="GO:0006633">
    <property type="term" value="P:fatty acid biosynthetic process"/>
    <property type="evidence" value="ECO:0007669"/>
    <property type="project" value="TreeGrafter"/>
</dbReference>
<dbReference type="FunFam" id="3.30.70.250:FF:000001">
    <property type="entry name" value="Malonyl CoA-acyl carrier protein transacylase"/>
    <property type="match status" value="1"/>
</dbReference>
<dbReference type="InterPro" id="IPR001227">
    <property type="entry name" value="Ac_transferase_dom_sf"/>
</dbReference>